<feature type="transmembrane region" description="Helical" evidence="1">
    <location>
        <begin position="86"/>
        <end position="104"/>
    </location>
</feature>
<organism evidence="3 4">
    <name type="scientific">candidate division WOR_3 bacterium SM23_42</name>
    <dbReference type="NCBI Taxonomy" id="1703779"/>
    <lineage>
        <taxon>Bacteria</taxon>
        <taxon>Bacteria division WOR-3</taxon>
    </lineage>
</organism>
<dbReference type="Pfam" id="PF13490">
    <property type="entry name" value="zf-HC2"/>
    <property type="match status" value="1"/>
</dbReference>
<evidence type="ECO:0000313" key="3">
    <source>
        <dbReference type="EMBL" id="KPK64727.1"/>
    </source>
</evidence>
<dbReference type="STRING" id="1703779.AMJ83_00605"/>
<comment type="caution">
    <text evidence="3">The sequence shown here is derived from an EMBL/GenBank/DDBJ whole genome shotgun (WGS) entry which is preliminary data.</text>
</comment>
<keyword evidence="1" id="KW-0472">Membrane</keyword>
<evidence type="ECO:0000256" key="1">
    <source>
        <dbReference type="SAM" id="Phobius"/>
    </source>
</evidence>
<proteinExistence type="predicted"/>
<evidence type="ECO:0000259" key="2">
    <source>
        <dbReference type="Pfam" id="PF13490"/>
    </source>
</evidence>
<evidence type="ECO:0000313" key="4">
    <source>
        <dbReference type="Proteomes" id="UP000051373"/>
    </source>
</evidence>
<protein>
    <recommendedName>
        <fullName evidence="2">Putative zinc-finger domain-containing protein</fullName>
    </recommendedName>
</protein>
<dbReference type="InterPro" id="IPR027383">
    <property type="entry name" value="Znf_put"/>
</dbReference>
<dbReference type="InterPro" id="IPR041916">
    <property type="entry name" value="Anti_sigma_zinc_sf"/>
</dbReference>
<dbReference type="Gene3D" id="1.10.10.1320">
    <property type="entry name" value="Anti-sigma factor, zinc-finger domain"/>
    <property type="match status" value="1"/>
</dbReference>
<dbReference type="Proteomes" id="UP000051373">
    <property type="component" value="Unassembled WGS sequence"/>
</dbReference>
<accession>A0A0S8FVN6</accession>
<sequence length="146" mass="16675">MKCNEIENLQLDYVLEELTPELKIQVNEHLAICEKCSNEVKQTEALIKGFKDSERFNPASNVYGRISRQISVPEPKRVRFLGMPRSVVFAFAAFVLGIVITRSTDTIIMNIRAPSRTEVRQETPRKTPFSDTVEFYSVPAKNLARL</sequence>
<gene>
    <name evidence="3" type="ORF">AMJ83_00605</name>
</gene>
<feature type="domain" description="Putative zinc-finger" evidence="2">
    <location>
        <begin position="3"/>
        <end position="36"/>
    </location>
</feature>
<dbReference type="AlphaFoldDB" id="A0A0S8FVN6"/>
<dbReference type="EMBL" id="LJUJ01000001">
    <property type="protein sequence ID" value="KPK64727.1"/>
    <property type="molecule type" value="Genomic_DNA"/>
</dbReference>
<reference evidence="3 4" key="1">
    <citation type="journal article" date="2015" name="Microbiome">
        <title>Genomic resolution of linkages in carbon, nitrogen, and sulfur cycling among widespread estuary sediment bacteria.</title>
        <authorList>
            <person name="Baker B.J."/>
            <person name="Lazar C.S."/>
            <person name="Teske A.P."/>
            <person name="Dick G.J."/>
        </authorList>
    </citation>
    <scope>NUCLEOTIDE SEQUENCE [LARGE SCALE GENOMIC DNA]</scope>
    <source>
        <strain evidence="3">SM23_42</strain>
    </source>
</reference>
<keyword evidence="1" id="KW-0812">Transmembrane</keyword>
<keyword evidence="1" id="KW-1133">Transmembrane helix</keyword>
<name>A0A0S8FVN6_UNCW3</name>